<evidence type="ECO:0000313" key="1">
    <source>
        <dbReference type="EMBL" id="KAK3314367.1"/>
    </source>
</evidence>
<sequence length="269" mass="29375">MTSTSLTTNRVMRALFDLFVDDFAANKYSSGKAWLEGRGTVPLVTIGNTLAAWTPRPWKAQLLRTLSDRVSKARGRGLEAAFTGQGATCPAGTIPSHFRTVRYHMGDLNCVIQSEVDTRITDELLQIVEPVVAVPDHHSMVAEMKVKYTGKDSMGASASEYFRITKCLWFPRIPFFIAGAMGGPDDVYCEIVASVNLLDRRQEVSEWGNDKHVQLILRKVASLLGQLRGRGQGTRRLLLNGGLWAGWSCTGPGNFGVPGDSGGLDQSTV</sequence>
<comment type="caution">
    <text evidence="1">The sequence shown here is derived from an EMBL/GenBank/DDBJ whole genome shotgun (WGS) entry which is preliminary data.</text>
</comment>
<evidence type="ECO:0000313" key="2">
    <source>
        <dbReference type="Proteomes" id="UP001283341"/>
    </source>
</evidence>
<gene>
    <name evidence="1" type="ORF">B0H66DRAFT_376762</name>
</gene>
<dbReference type="AlphaFoldDB" id="A0AAE0HXI3"/>
<dbReference type="Proteomes" id="UP001283341">
    <property type="component" value="Unassembled WGS sequence"/>
</dbReference>
<protein>
    <submittedName>
        <fullName evidence="1">Uncharacterized protein</fullName>
    </submittedName>
</protein>
<dbReference type="EMBL" id="JAUEDM010000007">
    <property type="protein sequence ID" value="KAK3314367.1"/>
    <property type="molecule type" value="Genomic_DNA"/>
</dbReference>
<reference evidence="1" key="2">
    <citation type="submission" date="2023-06" db="EMBL/GenBank/DDBJ databases">
        <authorList>
            <consortium name="Lawrence Berkeley National Laboratory"/>
            <person name="Haridas S."/>
            <person name="Hensen N."/>
            <person name="Bonometti L."/>
            <person name="Westerberg I."/>
            <person name="Brannstrom I.O."/>
            <person name="Guillou S."/>
            <person name="Cros-Aarteil S."/>
            <person name="Calhoun S."/>
            <person name="Kuo A."/>
            <person name="Mondo S."/>
            <person name="Pangilinan J."/>
            <person name="Riley R."/>
            <person name="Labutti K."/>
            <person name="Andreopoulos B."/>
            <person name="Lipzen A."/>
            <person name="Chen C."/>
            <person name="Yanf M."/>
            <person name="Daum C."/>
            <person name="Ng V."/>
            <person name="Clum A."/>
            <person name="Steindorff A."/>
            <person name="Ohm R."/>
            <person name="Martin F."/>
            <person name="Silar P."/>
            <person name="Natvig D."/>
            <person name="Lalanne C."/>
            <person name="Gautier V."/>
            <person name="Ament-Velasquez S.L."/>
            <person name="Kruys A."/>
            <person name="Hutchinson M.I."/>
            <person name="Powell A.J."/>
            <person name="Barry K."/>
            <person name="Miller A.N."/>
            <person name="Grigoriev I.V."/>
            <person name="Debuchy R."/>
            <person name="Gladieux P."/>
            <person name="Thoren M.H."/>
            <person name="Johannesson H."/>
        </authorList>
    </citation>
    <scope>NUCLEOTIDE SEQUENCE</scope>
    <source>
        <strain evidence="1">CBS 118394</strain>
    </source>
</reference>
<accession>A0AAE0HXI3</accession>
<keyword evidence="2" id="KW-1185">Reference proteome</keyword>
<proteinExistence type="predicted"/>
<reference evidence="1" key="1">
    <citation type="journal article" date="2023" name="Mol. Phylogenet. Evol.">
        <title>Genome-scale phylogeny and comparative genomics of the fungal order Sordariales.</title>
        <authorList>
            <person name="Hensen N."/>
            <person name="Bonometti L."/>
            <person name="Westerberg I."/>
            <person name="Brannstrom I.O."/>
            <person name="Guillou S."/>
            <person name="Cros-Aarteil S."/>
            <person name="Calhoun S."/>
            <person name="Haridas S."/>
            <person name="Kuo A."/>
            <person name="Mondo S."/>
            <person name="Pangilinan J."/>
            <person name="Riley R."/>
            <person name="LaButti K."/>
            <person name="Andreopoulos B."/>
            <person name="Lipzen A."/>
            <person name="Chen C."/>
            <person name="Yan M."/>
            <person name="Daum C."/>
            <person name="Ng V."/>
            <person name="Clum A."/>
            <person name="Steindorff A."/>
            <person name="Ohm R.A."/>
            <person name="Martin F."/>
            <person name="Silar P."/>
            <person name="Natvig D.O."/>
            <person name="Lalanne C."/>
            <person name="Gautier V."/>
            <person name="Ament-Velasquez S.L."/>
            <person name="Kruys A."/>
            <person name="Hutchinson M.I."/>
            <person name="Powell A.J."/>
            <person name="Barry K."/>
            <person name="Miller A.N."/>
            <person name="Grigoriev I.V."/>
            <person name="Debuchy R."/>
            <person name="Gladieux P."/>
            <person name="Hiltunen Thoren M."/>
            <person name="Johannesson H."/>
        </authorList>
    </citation>
    <scope>NUCLEOTIDE SEQUENCE</scope>
    <source>
        <strain evidence="1">CBS 118394</strain>
    </source>
</reference>
<name>A0AAE0HXI3_9PEZI</name>
<organism evidence="1 2">
    <name type="scientific">Apodospora peruviana</name>
    <dbReference type="NCBI Taxonomy" id="516989"/>
    <lineage>
        <taxon>Eukaryota</taxon>
        <taxon>Fungi</taxon>
        <taxon>Dikarya</taxon>
        <taxon>Ascomycota</taxon>
        <taxon>Pezizomycotina</taxon>
        <taxon>Sordariomycetes</taxon>
        <taxon>Sordariomycetidae</taxon>
        <taxon>Sordariales</taxon>
        <taxon>Lasiosphaeriaceae</taxon>
        <taxon>Apodospora</taxon>
    </lineage>
</organism>